<gene>
    <name evidence="7" type="ORF">BV898_16929</name>
</gene>
<accession>A0A9X6RMB1</accession>
<dbReference type="PANTHER" id="PTHR11610:SF186">
    <property type="entry name" value="FI22312P1"/>
    <property type="match status" value="1"/>
</dbReference>
<reference evidence="8" key="1">
    <citation type="submission" date="2017-01" db="EMBL/GenBank/DDBJ databases">
        <title>Comparative genomics of anhydrobiosis in the tardigrade Hypsibius dujardini.</title>
        <authorList>
            <person name="Yoshida Y."/>
            <person name="Koutsovoulos G."/>
            <person name="Laetsch D."/>
            <person name="Stevens L."/>
            <person name="Kumar S."/>
            <person name="Horikawa D."/>
            <person name="Ishino K."/>
            <person name="Komine S."/>
            <person name="Tomita M."/>
            <person name="Blaxter M."/>
            <person name="Arakawa K."/>
        </authorList>
    </citation>
    <scope>NUCLEOTIDE SEQUENCE [LARGE SCALE GENOMIC DNA]</scope>
    <source>
        <strain evidence="8">Z151</strain>
    </source>
</reference>
<sequence length="545" mass="59082">MASFSLVMLIAALLASPLTVTAKPHWRTNFDRSDPRTVLEDDSAYIYASIAQSVLQYKVAKEAAELGLDRDISANHVCYDGYGCFYKNGTYGNFFRLPRGPADVATKFQLFTALENHRPEMLDYKNVTSLVTSSFRADRPTVMMIHGFGSGPFGNWVPPVKEAIFRGVGGPVNFILVDWSKGAAAPDYWAASANTQMAAVQISKLIAGLNTHLGSTSSSFHLIGHSLGAHIAGFTGYRLSVLGHERVGKITALDPAGPIFEDAPHTDGFLSADDADFVAAIHGNAVSLYQGGFGMWSRVGHIDFYPNGGEWQPGCAALLPGIFGSIAQGDWSGVPETAKCHHNRAIEFAIESVNEQCSDAYRSYGCDNYTDFKDAKCLLGADTGAMNLFATNTPQAKKHYLVTKGEEELGFCAHSMKVSLQLSAASQTSQGTIDVVLVGRDGVEESIERLVDREDLPAGKRLVEIVASRTRVTDLQAVKIKYEPNNWVGCGLTSWFPCWANQITADWVEIDSLDGHGDHRCGGFEVFYKGNTVVVPLADCVVIVP</sequence>
<evidence type="ECO:0000256" key="4">
    <source>
        <dbReference type="RuleBase" id="RU004262"/>
    </source>
</evidence>
<evidence type="ECO:0000259" key="6">
    <source>
        <dbReference type="Pfam" id="PF00151"/>
    </source>
</evidence>
<dbReference type="Proteomes" id="UP000192578">
    <property type="component" value="Unassembled WGS sequence"/>
</dbReference>
<dbReference type="GO" id="GO:0016298">
    <property type="term" value="F:lipase activity"/>
    <property type="evidence" value="ECO:0007669"/>
    <property type="project" value="InterPro"/>
</dbReference>
<dbReference type="SUPFAM" id="SSF53474">
    <property type="entry name" value="alpha/beta-Hydrolases"/>
    <property type="match status" value="1"/>
</dbReference>
<feature type="domain" description="Lipase" evidence="6">
    <location>
        <begin position="93"/>
        <end position="401"/>
    </location>
</feature>
<dbReference type="OrthoDB" id="199913at2759"/>
<evidence type="ECO:0000256" key="3">
    <source>
        <dbReference type="ARBA" id="ARBA00022525"/>
    </source>
</evidence>
<dbReference type="GO" id="GO:0005615">
    <property type="term" value="C:extracellular space"/>
    <property type="evidence" value="ECO:0007669"/>
    <property type="project" value="TreeGrafter"/>
</dbReference>
<name>A0A9X6RMB1_HYPEX</name>
<dbReference type="PRINTS" id="PR00821">
    <property type="entry name" value="TAGLIPASE"/>
</dbReference>
<dbReference type="Pfam" id="PF00151">
    <property type="entry name" value="Lipase"/>
    <property type="match status" value="1"/>
</dbReference>
<evidence type="ECO:0000256" key="2">
    <source>
        <dbReference type="ARBA" id="ARBA00010701"/>
    </source>
</evidence>
<organism evidence="7 8">
    <name type="scientific">Hypsibius exemplaris</name>
    <name type="common">Freshwater tardigrade</name>
    <dbReference type="NCBI Taxonomy" id="2072580"/>
    <lineage>
        <taxon>Eukaryota</taxon>
        <taxon>Metazoa</taxon>
        <taxon>Ecdysozoa</taxon>
        <taxon>Tardigrada</taxon>
        <taxon>Eutardigrada</taxon>
        <taxon>Parachela</taxon>
        <taxon>Hypsibioidea</taxon>
        <taxon>Hypsibiidae</taxon>
        <taxon>Hypsibius</taxon>
    </lineage>
</organism>
<comment type="similarity">
    <text evidence="2 4">Belongs to the AB hydrolase superfamily. Lipase family.</text>
</comment>
<evidence type="ECO:0000313" key="7">
    <source>
        <dbReference type="EMBL" id="OWA52476.1"/>
    </source>
</evidence>
<dbReference type="InterPro" id="IPR013818">
    <property type="entry name" value="Lipase"/>
</dbReference>
<evidence type="ECO:0000256" key="1">
    <source>
        <dbReference type="ARBA" id="ARBA00004613"/>
    </source>
</evidence>
<feature type="chain" id="PRO_5040884844" evidence="5">
    <location>
        <begin position="23"/>
        <end position="545"/>
    </location>
</feature>
<proteinExistence type="inferred from homology"/>
<evidence type="ECO:0000256" key="5">
    <source>
        <dbReference type="SAM" id="SignalP"/>
    </source>
</evidence>
<dbReference type="EMBL" id="MTYJ01000270">
    <property type="protein sequence ID" value="OWA52476.1"/>
    <property type="molecule type" value="Genomic_DNA"/>
</dbReference>
<comment type="subcellular location">
    <subcellularLocation>
        <location evidence="1">Secreted</location>
    </subcellularLocation>
</comment>
<dbReference type="AlphaFoldDB" id="A0A9X6RMB1"/>
<keyword evidence="3" id="KW-0964">Secreted</keyword>
<dbReference type="PANTHER" id="PTHR11610">
    <property type="entry name" value="LIPASE"/>
    <property type="match status" value="1"/>
</dbReference>
<feature type="signal peptide" evidence="5">
    <location>
        <begin position="1"/>
        <end position="22"/>
    </location>
</feature>
<dbReference type="GO" id="GO:0016042">
    <property type="term" value="P:lipid catabolic process"/>
    <property type="evidence" value="ECO:0007669"/>
    <property type="project" value="TreeGrafter"/>
</dbReference>
<keyword evidence="5" id="KW-0732">Signal</keyword>
<keyword evidence="8" id="KW-1185">Reference proteome</keyword>
<dbReference type="Gene3D" id="3.40.50.1820">
    <property type="entry name" value="alpha/beta hydrolase"/>
    <property type="match status" value="1"/>
</dbReference>
<protein>
    <submittedName>
        <fullName evidence="7">Pancreatic lipase-related protein 2</fullName>
    </submittedName>
</protein>
<dbReference type="InterPro" id="IPR000734">
    <property type="entry name" value="TAG_lipase"/>
</dbReference>
<dbReference type="InterPro" id="IPR029058">
    <property type="entry name" value="AB_hydrolase_fold"/>
</dbReference>
<dbReference type="Gene3D" id="2.60.60.20">
    <property type="entry name" value="PLAT/LH2 domain"/>
    <property type="match status" value="1"/>
</dbReference>
<comment type="caution">
    <text evidence="7">The sequence shown here is derived from an EMBL/GenBank/DDBJ whole genome shotgun (WGS) entry which is preliminary data.</text>
</comment>
<evidence type="ECO:0000313" key="8">
    <source>
        <dbReference type="Proteomes" id="UP000192578"/>
    </source>
</evidence>